<name>A0A356W5D6_9PROT</name>
<evidence type="ECO:0000313" key="5">
    <source>
        <dbReference type="EMBL" id="HBQ48152.1"/>
    </source>
</evidence>
<evidence type="ECO:0000259" key="4">
    <source>
        <dbReference type="PROSITE" id="PS51934"/>
    </source>
</evidence>
<gene>
    <name evidence="5" type="ORF">DD728_04570</name>
</gene>
<organism evidence="5 6">
    <name type="scientific">Hyphomonas atlantica</name>
    <dbReference type="NCBI Taxonomy" id="1280948"/>
    <lineage>
        <taxon>Bacteria</taxon>
        <taxon>Pseudomonadati</taxon>
        <taxon>Pseudomonadota</taxon>
        <taxon>Alphaproteobacteria</taxon>
        <taxon>Hyphomonadales</taxon>
        <taxon>Hyphomonadaceae</taxon>
        <taxon>Hyphomonas</taxon>
    </lineage>
</organism>
<dbReference type="GO" id="GO:0005737">
    <property type="term" value="C:cytoplasm"/>
    <property type="evidence" value="ECO:0007669"/>
    <property type="project" value="TreeGrafter"/>
</dbReference>
<dbReference type="Gene3D" id="3.90.1720.10">
    <property type="entry name" value="endopeptidase domain like (from Nostoc punctiforme)"/>
    <property type="match status" value="1"/>
</dbReference>
<dbReference type="Proteomes" id="UP000263957">
    <property type="component" value="Unassembled WGS sequence"/>
</dbReference>
<dbReference type="PANTHER" id="PTHR13943:SF77">
    <property type="entry name" value="LRAT DOMAIN-CONTAINING PROTEIN"/>
    <property type="match status" value="1"/>
</dbReference>
<evidence type="ECO:0000313" key="6">
    <source>
        <dbReference type="Proteomes" id="UP000263957"/>
    </source>
</evidence>
<keyword evidence="2" id="KW-0378">Hydrolase</keyword>
<dbReference type="InterPro" id="IPR051496">
    <property type="entry name" value="H-rev107_PLA/AT"/>
</dbReference>
<comment type="caution">
    <text evidence="5">The sequence shown here is derived from an EMBL/GenBank/DDBJ whole genome shotgun (WGS) entry which is preliminary data.</text>
</comment>
<dbReference type="InterPro" id="IPR007053">
    <property type="entry name" value="LRAT_dom"/>
</dbReference>
<dbReference type="Pfam" id="PF04970">
    <property type="entry name" value="LRAT"/>
    <property type="match status" value="1"/>
</dbReference>
<dbReference type="GO" id="GO:0016410">
    <property type="term" value="F:N-acyltransferase activity"/>
    <property type="evidence" value="ECO:0007669"/>
    <property type="project" value="TreeGrafter"/>
</dbReference>
<proteinExistence type="predicted"/>
<evidence type="ECO:0000256" key="3">
    <source>
        <dbReference type="ARBA" id="ARBA00023098"/>
    </source>
</evidence>
<keyword evidence="3" id="KW-0443">Lipid metabolism</keyword>
<evidence type="ECO:0000256" key="2">
    <source>
        <dbReference type="ARBA" id="ARBA00022801"/>
    </source>
</evidence>
<sequence>MNACQIPVGSRLLIDLPPIRHHGRYLGNGQVVHNSKKNGMVCIETFEAFSGGKAIHWMPPANPIDPARLFAMARSFVGKPYSLFDFNCEHFANLLVEGKSSSKQITAALGGISLGVLIATAKKLSVRQSLLLAGAMGLGSLMLVNSFER</sequence>
<dbReference type="PANTHER" id="PTHR13943">
    <property type="entry name" value="HRAS-LIKE SUPPRESSOR - RELATED"/>
    <property type="match status" value="1"/>
</dbReference>
<dbReference type="AlphaFoldDB" id="A0A356W5D6"/>
<dbReference type="GO" id="GO:0008970">
    <property type="term" value="F:phospholipase A1 activity"/>
    <property type="evidence" value="ECO:0007669"/>
    <property type="project" value="TreeGrafter"/>
</dbReference>
<dbReference type="PROSITE" id="PS51934">
    <property type="entry name" value="LRAT"/>
    <property type="match status" value="1"/>
</dbReference>
<evidence type="ECO:0000256" key="1">
    <source>
        <dbReference type="ARBA" id="ARBA00022679"/>
    </source>
</evidence>
<dbReference type="GO" id="GO:0004623">
    <property type="term" value="F:phospholipase A2 activity"/>
    <property type="evidence" value="ECO:0007669"/>
    <property type="project" value="TreeGrafter"/>
</dbReference>
<reference evidence="5 6" key="1">
    <citation type="journal article" date="2018" name="Nat. Biotechnol.">
        <title>A standardized bacterial taxonomy based on genome phylogeny substantially revises the tree of life.</title>
        <authorList>
            <person name="Parks D.H."/>
            <person name="Chuvochina M."/>
            <person name="Waite D.W."/>
            <person name="Rinke C."/>
            <person name="Skarshewski A."/>
            <person name="Chaumeil P.A."/>
            <person name="Hugenholtz P."/>
        </authorList>
    </citation>
    <scope>NUCLEOTIDE SEQUENCE [LARGE SCALE GENOMIC DNA]</scope>
    <source>
        <strain evidence="5">UBA10378</strain>
    </source>
</reference>
<feature type="domain" description="LRAT" evidence="4">
    <location>
        <begin position="11"/>
        <end position="104"/>
    </location>
</feature>
<keyword evidence="1" id="KW-0808">Transferase</keyword>
<accession>A0A356W5D6</accession>
<dbReference type="EMBL" id="DOGS01000095">
    <property type="protein sequence ID" value="HBQ48152.1"/>
    <property type="molecule type" value="Genomic_DNA"/>
</dbReference>
<dbReference type="GO" id="GO:0070292">
    <property type="term" value="P:N-acylphosphatidylethanolamine metabolic process"/>
    <property type="evidence" value="ECO:0007669"/>
    <property type="project" value="TreeGrafter"/>
</dbReference>
<protein>
    <recommendedName>
        <fullName evidence="4">LRAT domain-containing protein</fullName>
    </recommendedName>
</protein>